<dbReference type="EMBL" id="JAMZIH010002798">
    <property type="protein sequence ID" value="KAJ1677216.1"/>
    <property type="molecule type" value="Genomic_DNA"/>
</dbReference>
<sequence length="241" mass="26220">MLASLNLGSLDELVSKTIPGAIRLYKPLEIPDGGVTERELIARLKKIASMNESYRSFIGAGYTDVLVPPVILRNILENPSWYTQYTPYQPEISQGRLESLLNFQTMVSDLTGLPVANSSLLDEGTAAGESLVICLNAAKKKSKNVFFVDSRCHPQTIAVVFTRAEGFGAEVVVGEHETFDFASVGDRLCGALVSYPDTLGRIDNFRNLSETVHSYKANLVVTADLMSLTVLEPPSSFGADI</sequence>
<dbReference type="EC" id="1.4.4.2" evidence="1"/>
<gene>
    <name evidence="1" type="primary">GCV2_3</name>
    <name evidence="1" type="ORF">EV182_006638</name>
</gene>
<evidence type="ECO:0000313" key="1">
    <source>
        <dbReference type="EMBL" id="KAJ1677216.1"/>
    </source>
</evidence>
<feature type="non-terminal residue" evidence="1">
    <location>
        <position position="241"/>
    </location>
</feature>
<organism evidence="1 2">
    <name type="scientific">Spiromyces aspiralis</name>
    <dbReference type="NCBI Taxonomy" id="68401"/>
    <lineage>
        <taxon>Eukaryota</taxon>
        <taxon>Fungi</taxon>
        <taxon>Fungi incertae sedis</taxon>
        <taxon>Zoopagomycota</taxon>
        <taxon>Kickxellomycotina</taxon>
        <taxon>Kickxellomycetes</taxon>
        <taxon>Kickxellales</taxon>
        <taxon>Kickxellaceae</taxon>
        <taxon>Spiromyces</taxon>
    </lineage>
</organism>
<reference evidence="1" key="1">
    <citation type="submission" date="2022-06" db="EMBL/GenBank/DDBJ databases">
        <title>Phylogenomic reconstructions and comparative analyses of Kickxellomycotina fungi.</title>
        <authorList>
            <person name="Reynolds N.K."/>
            <person name="Stajich J.E."/>
            <person name="Barry K."/>
            <person name="Grigoriev I.V."/>
            <person name="Crous P."/>
            <person name="Smith M.E."/>
        </authorList>
    </citation>
    <scope>NUCLEOTIDE SEQUENCE</scope>
    <source>
        <strain evidence="1">RSA 2271</strain>
    </source>
</reference>
<comment type="caution">
    <text evidence="1">The sequence shown here is derived from an EMBL/GenBank/DDBJ whole genome shotgun (WGS) entry which is preliminary data.</text>
</comment>
<accession>A0ACC1HPF8</accession>
<keyword evidence="2" id="KW-1185">Reference proteome</keyword>
<dbReference type="Proteomes" id="UP001145114">
    <property type="component" value="Unassembled WGS sequence"/>
</dbReference>
<evidence type="ECO:0000313" key="2">
    <source>
        <dbReference type="Proteomes" id="UP001145114"/>
    </source>
</evidence>
<protein>
    <submittedName>
        <fullName evidence="1">Glycine decarboxylase subunit P</fullName>
        <ecNumber evidence="1">1.4.4.2</ecNumber>
    </submittedName>
</protein>
<keyword evidence="1" id="KW-0560">Oxidoreductase</keyword>
<name>A0ACC1HPF8_9FUNG</name>
<proteinExistence type="predicted"/>